<dbReference type="OMA" id="EMARPAC"/>
<evidence type="ECO:0000313" key="4">
    <source>
        <dbReference type="Proteomes" id="UP000054359"/>
    </source>
</evidence>
<feature type="region of interest" description="Disordered" evidence="2">
    <location>
        <begin position="119"/>
        <end position="181"/>
    </location>
</feature>
<dbReference type="EMBL" id="KK116723">
    <property type="protein sequence ID" value="KFM68575.1"/>
    <property type="molecule type" value="Genomic_DNA"/>
</dbReference>
<feature type="compositionally biased region" description="Polar residues" evidence="2">
    <location>
        <begin position="150"/>
        <end position="181"/>
    </location>
</feature>
<reference evidence="3 4" key="1">
    <citation type="submission" date="2013-11" db="EMBL/GenBank/DDBJ databases">
        <title>Genome sequencing of Stegodyphus mimosarum.</title>
        <authorList>
            <person name="Bechsgaard J."/>
        </authorList>
    </citation>
    <scope>NUCLEOTIDE SEQUENCE [LARGE SCALE GENOMIC DNA]</scope>
</reference>
<dbReference type="AlphaFoldDB" id="A0A087TTY6"/>
<evidence type="ECO:0000256" key="1">
    <source>
        <dbReference type="SAM" id="Coils"/>
    </source>
</evidence>
<evidence type="ECO:0008006" key="5">
    <source>
        <dbReference type="Google" id="ProtNLM"/>
    </source>
</evidence>
<gene>
    <name evidence="3" type="ORF">X975_08680</name>
</gene>
<accession>A0A087TTY6</accession>
<protein>
    <recommendedName>
        <fullName evidence="5">Myb/SANT-like DNA-binding domain-containing protein</fullName>
    </recommendedName>
</protein>
<organism evidence="3 4">
    <name type="scientific">Stegodyphus mimosarum</name>
    <name type="common">African social velvet spider</name>
    <dbReference type="NCBI Taxonomy" id="407821"/>
    <lineage>
        <taxon>Eukaryota</taxon>
        <taxon>Metazoa</taxon>
        <taxon>Ecdysozoa</taxon>
        <taxon>Arthropoda</taxon>
        <taxon>Chelicerata</taxon>
        <taxon>Arachnida</taxon>
        <taxon>Araneae</taxon>
        <taxon>Araneomorphae</taxon>
        <taxon>Entelegynae</taxon>
        <taxon>Eresoidea</taxon>
        <taxon>Eresidae</taxon>
        <taxon>Stegodyphus</taxon>
    </lineage>
</organism>
<keyword evidence="4" id="KW-1185">Reference proteome</keyword>
<evidence type="ECO:0000256" key="2">
    <source>
        <dbReference type="SAM" id="MobiDB-lite"/>
    </source>
</evidence>
<keyword evidence="1" id="KW-0175">Coiled coil</keyword>
<name>A0A087TTY6_STEMI</name>
<proteinExistence type="predicted"/>
<sequence length="233" mass="26738">MADEKVAEESKGDSNAVNVFTHSSTGFPGAWSEEEISMLLDCWQEVVEATRSPSRRFDVAQKVMVRLRRKGLRVERDVIRKQMNTLRTEYKTYQGLLKIGIPTVRASCVNQLEKILDRTSAQASNRRRDSAETNNHLDAVSEDSDHSHRLSTSFGDEGGLSQNETQSQPEMNISQTAEEVVNQSRRVRFQRRINIARSVRTILYQQQALIDQMQKLSKRVEEINDKLNKLEKE</sequence>
<feature type="coiled-coil region" evidence="1">
    <location>
        <begin position="206"/>
        <end position="233"/>
    </location>
</feature>
<feature type="non-terminal residue" evidence="3">
    <location>
        <position position="233"/>
    </location>
</feature>
<dbReference type="SMR" id="A0A087TTY6"/>
<dbReference type="Proteomes" id="UP000054359">
    <property type="component" value="Unassembled WGS sequence"/>
</dbReference>
<evidence type="ECO:0000313" key="3">
    <source>
        <dbReference type="EMBL" id="KFM68575.1"/>
    </source>
</evidence>
<dbReference type="OrthoDB" id="6432744at2759"/>